<dbReference type="InterPro" id="IPR015421">
    <property type="entry name" value="PyrdxlP-dep_Trfase_major"/>
</dbReference>
<evidence type="ECO:0000256" key="7">
    <source>
        <dbReference type="ARBA" id="ARBA00030921"/>
    </source>
</evidence>
<dbReference type="InterPro" id="IPR015422">
    <property type="entry name" value="PyrdxlP-dep_Trfase_small"/>
</dbReference>
<keyword evidence="11" id="KW-1185">Reference proteome</keyword>
<evidence type="ECO:0000256" key="2">
    <source>
        <dbReference type="ARBA" id="ARBA00008954"/>
    </source>
</evidence>
<protein>
    <recommendedName>
        <fullName evidence="8">L-lysine-epsilon aminotransferase</fullName>
        <ecNumber evidence="3">2.6.1.36</ecNumber>
    </recommendedName>
    <alternativeName>
        <fullName evidence="7">Lysine 6-aminotransferase</fullName>
    </alternativeName>
</protein>
<dbReference type="SUPFAM" id="SSF53383">
    <property type="entry name" value="PLP-dependent transferases"/>
    <property type="match status" value="1"/>
</dbReference>
<dbReference type="PANTHER" id="PTHR43206">
    <property type="entry name" value="AMINOTRANSFERASE"/>
    <property type="match status" value="1"/>
</dbReference>
<evidence type="ECO:0000256" key="1">
    <source>
        <dbReference type="ARBA" id="ARBA00001933"/>
    </source>
</evidence>
<proteinExistence type="inferred from homology"/>
<dbReference type="PIRSF" id="PIRSF000521">
    <property type="entry name" value="Transaminase_4ab_Lys_Orn"/>
    <property type="match status" value="1"/>
</dbReference>
<keyword evidence="5" id="KW-0808">Transferase</keyword>
<keyword evidence="6 9" id="KW-0663">Pyridoxal phosphate</keyword>
<dbReference type="RefSeq" id="WP_226652438.1">
    <property type="nucleotide sequence ID" value="NZ_BNBS01000141.1"/>
</dbReference>
<keyword evidence="4 10" id="KW-0032">Aminotransferase</keyword>
<evidence type="ECO:0000256" key="6">
    <source>
        <dbReference type="ARBA" id="ARBA00022898"/>
    </source>
</evidence>
<dbReference type="CDD" id="cd00610">
    <property type="entry name" value="OAT_like"/>
    <property type="match status" value="1"/>
</dbReference>
<dbReference type="Gene3D" id="3.90.1150.10">
    <property type="entry name" value="Aspartate Aminotransferase, domain 1"/>
    <property type="match status" value="1"/>
</dbReference>
<organism evidence="10 11">
    <name type="scientific">Streptomyces hydrogenans</name>
    <dbReference type="NCBI Taxonomy" id="1873719"/>
    <lineage>
        <taxon>Bacteria</taxon>
        <taxon>Bacillati</taxon>
        <taxon>Actinomycetota</taxon>
        <taxon>Actinomycetes</taxon>
        <taxon>Kitasatosporales</taxon>
        <taxon>Streptomycetaceae</taxon>
        <taxon>Streptomyces</taxon>
    </lineage>
</organism>
<dbReference type="EC" id="2.6.1.36" evidence="3"/>
<dbReference type="InterPro" id="IPR015424">
    <property type="entry name" value="PyrdxlP-dep_Trfase"/>
</dbReference>
<dbReference type="EMBL" id="BNDW01000068">
    <property type="protein sequence ID" value="GHI24861.1"/>
    <property type="molecule type" value="Genomic_DNA"/>
</dbReference>
<dbReference type="InterPro" id="IPR005814">
    <property type="entry name" value="Aminotrans_3"/>
</dbReference>
<dbReference type="Proteomes" id="UP001052739">
    <property type="component" value="Unassembled WGS sequence"/>
</dbReference>
<evidence type="ECO:0000256" key="5">
    <source>
        <dbReference type="ARBA" id="ARBA00022679"/>
    </source>
</evidence>
<accession>A0ABQ3PIL2</accession>
<reference evidence="10" key="1">
    <citation type="submission" date="2024-05" db="EMBL/GenBank/DDBJ databases">
        <title>Whole genome shotgun sequence of Streptomyces hydrogenans NBRC 13475.</title>
        <authorList>
            <person name="Komaki H."/>
            <person name="Tamura T."/>
        </authorList>
    </citation>
    <scope>NUCLEOTIDE SEQUENCE</scope>
    <source>
        <strain evidence="10">NBRC 13475</strain>
    </source>
</reference>
<dbReference type="NCBIfam" id="TIGR03251">
    <property type="entry name" value="LAT_fam"/>
    <property type="match status" value="1"/>
</dbReference>
<evidence type="ECO:0000256" key="9">
    <source>
        <dbReference type="RuleBase" id="RU003560"/>
    </source>
</evidence>
<gene>
    <name evidence="10" type="primary">lat</name>
    <name evidence="10" type="ORF">Shyd_62320</name>
</gene>
<name>A0ABQ3PIL2_9ACTN</name>
<sequence length="431" mass="46743">MEITADNALEELSRHVLMDGLDLVLDLERSRGSTLVDARGGEEYLDLLSFYGSLPLGMNHPGMTGDPAFLAELTRAALHKVTNSDIYTAQYARFAAAFSRVLGDPRLPHLFFIDGGALAVENALKVAFDWRDRRPRADPAAPLEVLHMEGAFHGRSGYTLSLTNTSPTVTARFPSWTWPRVPVPEPGAERAAVEVARRHLEERGDRIACFIAEPIQGAGGDRHLGREFLLRMQELCHAYDVLFVLDEVQTGCGMSGAPWTYQRLGLAPDVVAFGKKTQVCGLMAGGRVDEVPDGALAVPDRLGSTWGGNTADMVRATRILEIIERDGLVAAAEAKGAHLGRLLADLAAAHPELVGDVRGLGLMWAFDLPDPALRREVLDRLRRHHRVLLLPGGPRAVRFRPSLTIGLGELDKAVAAVDAVLTSLTPARTGT</sequence>
<comment type="similarity">
    <text evidence="2 9">Belongs to the class-III pyridoxal-phosphate-dependent aminotransferase family.</text>
</comment>
<comment type="cofactor">
    <cofactor evidence="1">
        <name>pyridoxal 5'-phosphate</name>
        <dbReference type="ChEBI" id="CHEBI:597326"/>
    </cofactor>
</comment>
<dbReference type="GeneID" id="94010973"/>
<evidence type="ECO:0000256" key="4">
    <source>
        <dbReference type="ARBA" id="ARBA00022576"/>
    </source>
</evidence>
<evidence type="ECO:0000313" key="11">
    <source>
        <dbReference type="Proteomes" id="UP001052739"/>
    </source>
</evidence>
<comment type="caution">
    <text evidence="10">The sequence shown here is derived from an EMBL/GenBank/DDBJ whole genome shotgun (WGS) entry which is preliminary data.</text>
</comment>
<dbReference type="GO" id="GO:0008483">
    <property type="term" value="F:transaminase activity"/>
    <property type="evidence" value="ECO:0007669"/>
    <property type="project" value="UniProtKB-KW"/>
</dbReference>
<dbReference type="PANTHER" id="PTHR43206:SF2">
    <property type="entry name" value="4-AMINOBUTYRATE AMINOTRANSFERASE GABT"/>
    <property type="match status" value="1"/>
</dbReference>
<dbReference type="Gene3D" id="3.40.640.10">
    <property type="entry name" value="Type I PLP-dependent aspartate aminotransferase-like (Major domain)"/>
    <property type="match status" value="1"/>
</dbReference>
<dbReference type="InterPro" id="IPR017657">
    <property type="entry name" value="L-lysine_6-transaminase"/>
</dbReference>
<dbReference type="Pfam" id="PF00202">
    <property type="entry name" value="Aminotran_3"/>
    <property type="match status" value="1"/>
</dbReference>
<evidence type="ECO:0000256" key="8">
    <source>
        <dbReference type="ARBA" id="ARBA00050040"/>
    </source>
</evidence>
<evidence type="ECO:0000313" key="10">
    <source>
        <dbReference type="EMBL" id="GHI24861.1"/>
    </source>
</evidence>
<evidence type="ECO:0000256" key="3">
    <source>
        <dbReference type="ARBA" id="ARBA00013071"/>
    </source>
</evidence>